<protein>
    <recommendedName>
        <fullName evidence="8">Mutator family transposase</fullName>
    </recommendedName>
</protein>
<evidence type="ECO:0000313" key="7">
    <source>
        <dbReference type="Proteomes" id="UP000019050"/>
    </source>
</evidence>
<sequence length="59" mass="6837">RTTNSVERLNREIRRRDKVIGVYPNVASAERLIGAILIDLNDAWQANARPFLVNFTKRK</sequence>
<dbReference type="GO" id="GO:0004803">
    <property type="term" value="F:transposase activity"/>
    <property type="evidence" value="ECO:0007669"/>
    <property type="project" value="InterPro"/>
</dbReference>
<keyword evidence="7" id="KW-1185">Reference proteome</keyword>
<evidence type="ECO:0000256" key="1">
    <source>
        <dbReference type="ARBA" id="ARBA00002190"/>
    </source>
</evidence>
<gene>
    <name evidence="6" type="ORF">GCWU000182_001131</name>
</gene>
<evidence type="ECO:0000256" key="4">
    <source>
        <dbReference type="ARBA" id="ARBA00023125"/>
    </source>
</evidence>
<dbReference type="GO" id="GO:0006313">
    <property type="term" value="P:DNA transposition"/>
    <property type="evidence" value="ECO:0007669"/>
    <property type="project" value="InterPro"/>
</dbReference>
<keyword evidence="4" id="KW-0238">DNA-binding</keyword>
<comment type="function">
    <text evidence="1">Required for the transposition of the insertion element.</text>
</comment>
<proteinExistence type="inferred from homology"/>
<dbReference type="AlphaFoldDB" id="W1Q318"/>
<accession>W1Q318</accession>
<evidence type="ECO:0000256" key="2">
    <source>
        <dbReference type="ARBA" id="ARBA00010961"/>
    </source>
</evidence>
<keyword evidence="5" id="KW-0233">DNA recombination</keyword>
<dbReference type="HOGENOM" id="CLU_3128468_0_0_9"/>
<dbReference type="RefSeq" id="WP_023391775.1">
    <property type="nucleotide sequence ID" value="NZ_KI535340.1"/>
</dbReference>
<comment type="caution">
    <text evidence="6">The sequence shown here is derived from an EMBL/GenBank/DDBJ whole genome shotgun (WGS) entry which is preliminary data.</text>
</comment>
<dbReference type="EMBL" id="ACIN03000008">
    <property type="protein sequence ID" value="ESK65508.1"/>
    <property type="molecule type" value="Genomic_DNA"/>
</dbReference>
<reference evidence="6" key="1">
    <citation type="submission" date="2013-06" db="EMBL/GenBank/DDBJ databases">
        <authorList>
            <person name="Weinstock G."/>
            <person name="Sodergren E."/>
            <person name="Clifton S."/>
            <person name="Fulton L."/>
            <person name="Fulton B."/>
            <person name="Courtney L."/>
            <person name="Fronick C."/>
            <person name="Harrison M."/>
            <person name="Strong C."/>
            <person name="Farmer C."/>
            <person name="Delahaunty K."/>
            <person name="Markovic C."/>
            <person name="Hall O."/>
            <person name="Minx P."/>
            <person name="Tomlinson C."/>
            <person name="Mitreva M."/>
            <person name="Nelson J."/>
            <person name="Hou S."/>
            <person name="Wollam A."/>
            <person name="Pepin K.H."/>
            <person name="Johnson M."/>
            <person name="Bhonagiri V."/>
            <person name="Nash W.E."/>
            <person name="Warren W."/>
            <person name="Chinwalla A."/>
            <person name="Mardis E.R."/>
            <person name="Wilson R.K."/>
        </authorList>
    </citation>
    <scope>NUCLEOTIDE SEQUENCE [LARGE SCALE GENOMIC DNA]</scope>
    <source>
        <strain evidence="6">ATCC 49176</strain>
    </source>
</reference>
<evidence type="ECO:0000256" key="5">
    <source>
        <dbReference type="ARBA" id="ARBA00023172"/>
    </source>
</evidence>
<keyword evidence="3" id="KW-0815">Transposition</keyword>
<comment type="similarity">
    <text evidence="2">Belongs to the transposase mutator family.</text>
</comment>
<name>W1Q318_ABIDE</name>
<feature type="non-terminal residue" evidence="6">
    <location>
        <position position="1"/>
    </location>
</feature>
<evidence type="ECO:0000256" key="3">
    <source>
        <dbReference type="ARBA" id="ARBA00022578"/>
    </source>
</evidence>
<dbReference type="GO" id="GO:0003677">
    <property type="term" value="F:DNA binding"/>
    <property type="evidence" value="ECO:0007669"/>
    <property type="project" value="UniProtKB-KW"/>
</dbReference>
<evidence type="ECO:0008006" key="8">
    <source>
        <dbReference type="Google" id="ProtNLM"/>
    </source>
</evidence>
<dbReference type="Pfam" id="PF00872">
    <property type="entry name" value="Transposase_mut"/>
    <property type="match status" value="1"/>
</dbReference>
<organism evidence="6 7">
    <name type="scientific">Abiotrophia defectiva ATCC 49176</name>
    <dbReference type="NCBI Taxonomy" id="592010"/>
    <lineage>
        <taxon>Bacteria</taxon>
        <taxon>Bacillati</taxon>
        <taxon>Bacillota</taxon>
        <taxon>Bacilli</taxon>
        <taxon>Lactobacillales</taxon>
        <taxon>Aerococcaceae</taxon>
        <taxon>Abiotrophia</taxon>
    </lineage>
</organism>
<dbReference type="Proteomes" id="UP000019050">
    <property type="component" value="Unassembled WGS sequence"/>
</dbReference>
<evidence type="ECO:0000313" key="6">
    <source>
        <dbReference type="EMBL" id="ESK65508.1"/>
    </source>
</evidence>
<dbReference type="InterPro" id="IPR001207">
    <property type="entry name" value="Transposase_mutator"/>
</dbReference>